<dbReference type="InterPro" id="IPR036322">
    <property type="entry name" value="WD40_repeat_dom_sf"/>
</dbReference>
<dbReference type="SUPFAM" id="SSF141571">
    <property type="entry name" value="Pentapeptide repeat-like"/>
    <property type="match status" value="1"/>
</dbReference>
<dbReference type="InterPro" id="IPR024977">
    <property type="entry name" value="Apc4-like_WD40_dom"/>
</dbReference>
<sequence>MSSDLFKSQLQFMRSVCERCAAELSATQQGFLDELMRFAEVQHSFVLNKTELMLAIEKSAGALTSDNFRKRISQLNLVFNDDESPAGIKFENSKATLTIAFDAKLLEQSLDEETVGSIRRVNESGAPDIEHIIESTASNAMTGMSPQVMFSYCWGGQKKLLERKREFATRLEQALKSPPAKYKNEPKIKLFIDVDGFELGEDQQSQQDLACEQSGAVVVPYCHGYLHSNPCQREIEFFLTEQGANVNGKKAIIAPFNTPIGNADLRYLKNLAAVPAHYSTLLKLLESENESDIGEFVEKIVVTLYEHFIKQKKNLAPLFNEQDEVSGNLMYAAKQHKILSNPEELFAAQGAQISHQYGIKIVPHITKWALSTTSESTRLFYLLGDFGAGKSTTCQLVTNQLTKEYDKAIAAGDTEAVLPIYLDLKKLLNAFNNVGSSLDAPVEKLLETMLSTTGGKPVEGKKIIDFVHKQPALLIFDGFDEVGQKLNEQQQVGLLKKIVEIFPNTVYQQDLLRLQGKASHSAEGVPHRSRILISCRTHFFSSVEKESAFRHLYYRHDAGETIGDVANFQTYYLLPFSKEQIQSYLAKWLGEKEGQKAVQFIERVHDLSGLSERPVMLQFIRQLIPDLMREAEHNSNINAATLYRKLFQRAMTRDAEKHWIDTDEKFQLLARFAVFMWQQKTSQLNQQLLVAWFEQNYGLFTQIKIDIQQGKVGIKALLQDLFNACLLVRDNEDNYRFAHTSFYEFFLACGLFELVRNVPPNWQQGFDVFGNEVANHGLSLNQETQQFLIDWRLTTNPQHLMQFDNQWQRLQQQPSEHDNKQLAFELWYLAYRTTQPFTLPKHPNWSGINLQEVNFEHTLDLRGADFSHCLISQSLWRNIDLSHSHFAGARIMQSHFAHCNFDRLQSAPNSVQFGRFWQCQYVERFSVGLSSHNQANFNMPTLGLNTMDNLQLRLPTFGDANALCYHPDGSELFFAGDDGIVRSVDLASGEVREIAQAKGGVYCLSYHPDGSALSFAGSEGIVCSVDLASFEVREVAQAKYGLHCLSYHPDGSALAFGGWDDIVRSVDLASCEVREIAQVKGRVTCLSYHPDGSALSFAGDEGVVRSVDLDSFEVRDIAQVIGEVSCLSYHPDGSALSFAGDDGIVRSIDLASGELREIAEAKGEVSCLSYHPDGGVLSFAGDGRIVCSVDLESGEVRELAQAKDGVSCLSYHPDGSALSFVGDGGIVRSIDLASSEVREIAQAKGRVTCLSYHPDGSALSFGGSDGIVFSVNLASFEVHEIAQAKARVHCLSYHPDGSALAFGGGDGIVRSVDLASGEVREIAQVKGRVTCLSYHPDGSALAFGGSDGIVCSVDLVNVEVRELAQAKDWVTCLSYHPDGSVLSFVGWDGIACSIDLDSFEVREIAQVEGIVTCLSYHPDGSALSFGVHYGIAYSIDLVSFEVREIAQVKDGVYCLSYHPDGSALSFVGDGGIVRSVDLVSFEVREIAQKKGRLNCLSYHPDGNVLSFAGWAGGVHIHDGHHAIEVRVHRDSYFVLVDNAIVKVGGEAWRYVTAVKEGDGFTYEVEAPTRHPNWANLQRPFCLH</sequence>
<gene>
    <name evidence="2" type="ORF">ACFOEE_18930</name>
</gene>
<dbReference type="SMART" id="SM00320">
    <property type="entry name" value="WD40"/>
    <property type="match status" value="13"/>
</dbReference>
<keyword evidence="3" id="KW-1185">Reference proteome</keyword>
<dbReference type="PANTHER" id="PTHR19879">
    <property type="entry name" value="TRANSCRIPTION INITIATION FACTOR TFIID"/>
    <property type="match status" value="1"/>
</dbReference>
<organism evidence="2 3">
    <name type="scientific">Pseudoalteromonas fenneropenaei</name>
    <dbReference type="NCBI Taxonomy" id="1737459"/>
    <lineage>
        <taxon>Bacteria</taxon>
        <taxon>Pseudomonadati</taxon>
        <taxon>Pseudomonadota</taxon>
        <taxon>Gammaproteobacteria</taxon>
        <taxon>Alteromonadales</taxon>
        <taxon>Pseudoalteromonadaceae</taxon>
        <taxon>Pseudoalteromonas</taxon>
    </lineage>
</organism>
<evidence type="ECO:0000313" key="3">
    <source>
        <dbReference type="Proteomes" id="UP001595453"/>
    </source>
</evidence>
<reference evidence="3" key="1">
    <citation type="journal article" date="2019" name="Int. J. Syst. Evol. Microbiol.">
        <title>The Global Catalogue of Microorganisms (GCM) 10K type strain sequencing project: providing services to taxonomists for standard genome sequencing and annotation.</title>
        <authorList>
            <consortium name="The Broad Institute Genomics Platform"/>
            <consortium name="The Broad Institute Genome Sequencing Center for Infectious Disease"/>
            <person name="Wu L."/>
            <person name="Ma J."/>
        </authorList>
    </citation>
    <scope>NUCLEOTIDE SEQUENCE [LARGE SCALE GENOMIC DNA]</scope>
    <source>
        <strain evidence="3">KCTC 42730</strain>
    </source>
</reference>
<dbReference type="Gene3D" id="3.40.50.10140">
    <property type="entry name" value="Toll/interleukin-1 receptor homology (TIR) domain"/>
    <property type="match status" value="1"/>
</dbReference>
<dbReference type="SUPFAM" id="SSF50978">
    <property type="entry name" value="WD40 repeat-like"/>
    <property type="match status" value="1"/>
</dbReference>
<dbReference type="InterPro" id="IPR001680">
    <property type="entry name" value="WD40_rpt"/>
</dbReference>
<dbReference type="RefSeq" id="WP_377128138.1">
    <property type="nucleotide sequence ID" value="NZ_JBHRSD010000043.1"/>
</dbReference>
<comment type="caution">
    <text evidence="2">The sequence shown here is derived from an EMBL/GenBank/DDBJ whole genome shotgun (WGS) entry which is preliminary data.</text>
</comment>
<dbReference type="InterPro" id="IPR035897">
    <property type="entry name" value="Toll_tir_struct_dom_sf"/>
</dbReference>
<dbReference type="PANTHER" id="PTHR19879:SF9">
    <property type="entry name" value="TRANSCRIPTION INITIATION FACTOR TFIID SUBUNIT 5"/>
    <property type="match status" value="1"/>
</dbReference>
<dbReference type="Pfam" id="PF12894">
    <property type="entry name" value="ANAPC4_WD40"/>
    <property type="match status" value="1"/>
</dbReference>
<dbReference type="Gene3D" id="2.160.20.80">
    <property type="entry name" value="E3 ubiquitin-protein ligase SopA"/>
    <property type="match status" value="1"/>
</dbReference>
<dbReference type="Pfam" id="PF00400">
    <property type="entry name" value="WD40"/>
    <property type="match status" value="2"/>
</dbReference>
<dbReference type="InterPro" id="IPR001646">
    <property type="entry name" value="5peptide_repeat"/>
</dbReference>
<dbReference type="SUPFAM" id="SSF82171">
    <property type="entry name" value="DPP6 N-terminal domain-like"/>
    <property type="match status" value="1"/>
</dbReference>
<evidence type="ECO:0000259" key="1">
    <source>
        <dbReference type="Pfam" id="PF12894"/>
    </source>
</evidence>
<dbReference type="Pfam" id="PF00805">
    <property type="entry name" value="Pentapeptide"/>
    <property type="match status" value="1"/>
</dbReference>
<dbReference type="Gene3D" id="3.40.50.300">
    <property type="entry name" value="P-loop containing nucleotide triphosphate hydrolases"/>
    <property type="match status" value="1"/>
</dbReference>
<name>A0ABV7CPT8_9GAMM</name>
<dbReference type="EMBL" id="JBHRSD010000043">
    <property type="protein sequence ID" value="MFC3034580.1"/>
    <property type="molecule type" value="Genomic_DNA"/>
</dbReference>
<dbReference type="Gene3D" id="2.130.10.10">
    <property type="entry name" value="YVTN repeat-like/Quinoprotein amine dehydrogenase"/>
    <property type="match status" value="4"/>
</dbReference>
<feature type="domain" description="Anaphase-promoting complex subunit 4-like WD40" evidence="1">
    <location>
        <begin position="1325"/>
        <end position="1375"/>
    </location>
</feature>
<protein>
    <submittedName>
        <fullName evidence="2">Pentapeptide repeat-containing protein</fullName>
    </submittedName>
</protein>
<evidence type="ECO:0000313" key="2">
    <source>
        <dbReference type="EMBL" id="MFC3034580.1"/>
    </source>
</evidence>
<proteinExistence type="predicted"/>
<dbReference type="InterPro" id="IPR015943">
    <property type="entry name" value="WD40/YVTN_repeat-like_dom_sf"/>
</dbReference>
<dbReference type="SUPFAM" id="SSF52540">
    <property type="entry name" value="P-loop containing nucleoside triphosphate hydrolases"/>
    <property type="match status" value="1"/>
</dbReference>
<dbReference type="Proteomes" id="UP001595453">
    <property type="component" value="Unassembled WGS sequence"/>
</dbReference>
<dbReference type="InterPro" id="IPR027417">
    <property type="entry name" value="P-loop_NTPase"/>
</dbReference>
<accession>A0ABV7CPT8</accession>
<dbReference type="CDD" id="cd00200">
    <property type="entry name" value="WD40"/>
    <property type="match status" value="1"/>
</dbReference>